<dbReference type="Gene3D" id="1.10.238.10">
    <property type="entry name" value="EF-hand"/>
    <property type="match status" value="2"/>
</dbReference>
<proteinExistence type="predicted"/>
<dbReference type="EMBL" id="KI631172">
    <property type="protein sequence ID" value="EYU29676.1"/>
    <property type="molecule type" value="Genomic_DNA"/>
</dbReference>
<dbReference type="PhylomeDB" id="A0A022QP00"/>
<dbReference type="GO" id="GO:0043226">
    <property type="term" value="C:organelle"/>
    <property type="evidence" value="ECO:0007669"/>
    <property type="project" value="UniProtKB-ARBA"/>
</dbReference>
<keyword evidence="2" id="KW-0106">Calcium</keyword>
<sequence length="161" mass="17297">MCPTGSSILENGNKRAAPKSNLRSAFDVLDVDGDGRISRDDLRTFYGGLSGHGSSDEDAIGSMIWAADSNKDGFVEYDEFERVLLLNGGKGKNGRFDLMEDAFRAMDKDGDGKVGHEDLKSYLNRAGLEARDDDVTAMIKLAGGDENGGVTFEGLLKILAV</sequence>
<dbReference type="SUPFAM" id="SSF47473">
    <property type="entry name" value="EF-hand"/>
    <property type="match status" value="1"/>
</dbReference>
<evidence type="ECO:0000259" key="3">
    <source>
        <dbReference type="PROSITE" id="PS50222"/>
    </source>
</evidence>
<dbReference type="InterPro" id="IPR002048">
    <property type="entry name" value="EF_hand_dom"/>
</dbReference>
<dbReference type="Proteomes" id="UP000030748">
    <property type="component" value="Unassembled WGS sequence"/>
</dbReference>
<feature type="domain" description="EF-hand" evidence="3">
    <location>
        <begin position="55"/>
        <end position="90"/>
    </location>
</feature>
<dbReference type="PRINTS" id="PR01697">
    <property type="entry name" value="PARVALBUMIN"/>
</dbReference>
<dbReference type="PANTHER" id="PTHR23050">
    <property type="entry name" value="CALCIUM BINDING PROTEIN"/>
    <property type="match status" value="1"/>
</dbReference>
<dbReference type="eggNOG" id="KOG0027">
    <property type="taxonomic scope" value="Eukaryota"/>
</dbReference>
<feature type="domain" description="EF-hand" evidence="3">
    <location>
        <begin position="94"/>
        <end position="129"/>
    </location>
</feature>
<dbReference type="SMART" id="SM00054">
    <property type="entry name" value="EFh"/>
    <property type="match status" value="3"/>
</dbReference>
<dbReference type="STRING" id="4155.A0A022QP00"/>
<dbReference type="CDD" id="cd00051">
    <property type="entry name" value="EFh"/>
    <property type="match status" value="2"/>
</dbReference>
<gene>
    <name evidence="4" type="ORF">MIMGU_mgv1a027108mg</name>
</gene>
<dbReference type="KEGG" id="egt:105966607"/>
<dbReference type="InterPro" id="IPR050145">
    <property type="entry name" value="Centrin_CML-like"/>
</dbReference>
<evidence type="ECO:0000313" key="5">
    <source>
        <dbReference type="Proteomes" id="UP000030748"/>
    </source>
</evidence>
<protein>
    <recommendedName>
        <fullName evidence="3">EF-hand domain-containing protein</fullName>
    </recommendedName>
</protein>
<reference evidence="4 5" key="1">
    <citation type="journal article" date="2013" name="Proc. Natl. Acad. Sci. U.S.A.">
        <title>Fine-scale variation in meiotic recombination in Mimulus inferred from population shotgun sequencing.</title>
        <authorList>
            <person name="Hellsten U."/>
            <person name="Wright K.M."/>
            <person name="Jenkins J."/>
            <person name="Shu S."/>
            <person name="Yuan Y."/>
            <person name="Wessler S.R."/>
            <person name="Schmutz J."/>
            <person name="Willis J.H."/>
            <person name="Rokhsar D.S."/>
        </authorList>
    </citation>
    <scope>NUCLEOTIDE SEQUENCE [LARGE SCALE GENOMIC DNA]</scope>
    <source>
        <strain evidence="5">cv. DUN x IM62</strain>
    </source>
</reference>
<evidence type="ECO:0000256" key="2">
    <source>
        <dbReference type="ARBA" id="ARBA00022837"/>
    </source>
</evidence>
<accession>A0A022QP00</accession>
<keyword evidence="5" id="KW-1185">Reference proteome</keyword>
<keyword evidence="1" id="KW-0677">Repeat</keyword>
<dbReference type="InterPro" id="IPR011992">
    <property type="entry name" value="EF-hand-dom_pair"/>
</dbReference>
<dbReference type="PROSITE" id="PS00018">
    <property type="entry name" value="EF_HAND_1"/>
    <property type="match status" value="3"/>
</dbReference>
<dbReference type="AlphaFoldDB" id="A0A022QP00"/>
<dbReference type="OMA" id="DVIGTMM"/>
<feature type="domain" description="EF-hand" evidence="3">
    <location>
        <begin position="17"/>
        <end position="52"/>
    </location>
</feature>
<dbReference type="FunFam" id="1.10.238.10:FF:000178">
    <property type="entry name" value="Calmodulin-2 A"/>
    <property type="match status" value="1"/>
</dbReference>
<dbReference type="OrthoDB" id="26525at2759"/>
<dbReference type="Pfam" id="PF13499">
    <property type="entry name" value="EF-hand_7"/>
    <property type="match status" value="2"/>
</dbReference>
<name>A0A022QP00_ERYGU</name>
<evidence type="ECO:0000313" key="4">
    <source>
        <dbReference type="EMBL" id="EYU29676.1"/>
    </source>
</evidence>
<organism evidence="4 5">
    <name type="scientific">Erythranthe guttata</name>
    <name type="common">Yellow monkey flower</name>
    <name type="synonym">Mimulus guttatus</name>
    <dbReference type="NCBI Taxonomy" id="4155"/>
    <lineage>
        <taxon>Eukaryota</taxon>
        <taxon>Viridiplantae</taxon>
        <taxon>Streptophyta</taxon>
        <taxon>Embryophyta</taxon>
        <taxon>Tracheophyta</taxon>
        <taxon>Spermatophyta</taxon>
        <taxon>Magnoliopsida</taxon>
        <taxon>eudicotyledons</taxon>
        <taxon>Gunneridae</taxon>
        <taxon>Pentapetalae</taxon>
        <taxon>asterids</taxon>
        <taxon>lamiids</taxon>
        <taxon>Lamiales</taxon>
        <taxon>Phrymaceae</taxon>
        <taxon>Erythranthe</taxon>
    </lineage>
</organism>
<dbReference type="GO" id="GO:0005509">
    <property type="term" value="F:calcium ion binding"/>
    <property type="evidence" value="ECO:0000318"/>
    <property type="project" value="GO_Central"/>
</dbReference>
<evidence type="ECO:0000256" key="1">
    <source>
        <dbReference type="ARBA" id="ARBA00022737"/>
    </source>
</evidence>
<dbReference type="InterPro" id="IPR018247">
    <property type="entry name" value="EF_Hand_1_Ca_BS"/>
</dbReference>
<dbReference type="PROSITE" id="PS50222">
    <property type="entry name" value="EF_HAND_2"/>
    <property type="match status" value="3"/>
</dbReference>